<dbReference type="Proteomes" id="UP001628179">
    <property type="component" value="Unassembled WGS sequence"/>
</dbReference>
<dbReference type="CDD" id="cd00180">
    <property type="entry name" value="PKc"/>
    <property type="match status" value="1"/>
</dbReference>
<dbReference type="SUPFAM" id="SSF56112">
    <property type="entry name" value="Protein kinase-like (PK-like)"/>
    <property type="match status" value="1"/>
</dbReference>
<evidence type="ECO:0000256" key="1">
    <source>
        <dbReference type="SAM" id="MobiDB-lite"/>
    </source>
</evidence>
<feature type="region of interest" description="Disordered" evidence="1">
    <location>
        <begin position="1"/>
        <end position="39"/>
    </location>
</feature>
<comment type="caution">
    <text evidence="3">The sequence shown here is derived from an EMBL/GenBank/DDBJ whole genome shotgun (WGS) entry which is preliminary data.</text>
</comment>
<sequence length="821" mass="91273">MDSTTGDEEISLEKHDSVPPDGEAGPTEGDGSTPFAESPEVMSIVTMDYDIDTLGERSRPAQDRTLTAQRFRTTTSTTRADQILGYSLRSALVEPAGGNGAKPFLPRDAFDRIVTADKIFELLQAYLPLKSSDELQQLTKKINEPTCIELNKSNTSSSRRIIFALLVLIDKIHSIEAFIDHGLYDCHLPLDKETTQGKPVLVSGSNHWGAEGGKSKLVLSGWLAHDLETFHEKQWQFLAPFLSLATQSKPEAEHREFSNFTILPFVEDYELNMTNGGYSDVWRVRIHPAHHNHVNPNHSGYSNPSFAIKRLRANTNSDAFNREVSNLKRLSKERSPHLVDLLLTYYYKGCYHLVFRWASGNMKDFWEKKSADHGSADRRWDLARWAVKQCLGVTKGLQAIHITTPNDTMGPSDAPIYGRHGDLKPENILWFGSEREDGDDPSSFGDFVLSDFGLTEFHRLISKDDVDAASVGRSPTYRAPEGDVRKTISQQYDIWSLGCVLLEFAVWSLKGWDGVDQFSQKRTDEEKHLVPIPEDKFFLVFHKDDEHSGKGVAEKEARLKKSVKEELAYLRAEAGMTQFLTELLDLIEHGLLIIEPSKRSSCSEIVERLESMRERCQNDQEYCTRKPPYAPASREQTSSTPSEISSSGGSNYREPAEAQMSTSRVPNAANVKEFEQNSRSRAPSPVHGHSDRLVCPAGEGLDDSQEAGPQDRFSGSKTIAIPPTDRRETEAGRPAVDITGTVAGRSSLSHDGESISTSNRHGNPVQGKDSTTPHEAANTALDPERNPEPETGPPASAPAAEESPNGNLKIRLLCRRVLCCC</sequence>
<evidence type="ECO:0000259" key="2">
    <source>
        <dbReference type="PROSITE" id="PS50011"/>
    </source>
</evidence>
<dbReference type="EMBL" id="BAAFSV010000003">
    <property type="protein sequence ID" value="GAB1316485.1"/>
    <property type="molecule type" value="Genomic_DNA"/>
</dbReference>
<evidence type="ECO:0000313" key="4">
    <source>
        <dbReference type="Proteomes" id="UP001628179"/>
    </source>
</evidence>
<proteinExistence type="predicted"/>
<feature type="region of interest" description="Disordered" evidence="1">
    <location>
        <begin position="618"/>
        <end position="807"/>
    </location>
</feature>
<dbReference type="SMART" id="SM00220">
    <property type="entry name" value="S_TKc"/>
    <property type="match status" value="1"/>
</dbReference>
<name>A0ABQ0GFZ8_9PEZI</name>
<dbReference type="PROSITE" id="PS50011">
    <property type="entry name" value="PROTEIN_KINASE_DOM"/>
    <property type="match status" value="1"/>
</dbReference>
<dbReference type="RefSeq" id="XP_070918216.1">
    <property type="nucleotide sequence ID" value="XM_071062115.1"/>
</dbReference>
<feature type="domain" description="Protein kinase" evidence="2">
    <location>
        <begin position="267"/>
        <end position="612"/>
    </location>
</feature>
<protein>
    <recommendedName>
        <fullName evidence="2">Protein kinase domain-containing protein</fullName>
    </recommendedName>
</protein>
<evidence type="ECO:0000313" key="3">
    <source>
        <dbReference type="EMBL" id="GAB1316485.1"/>
    </source>
</evidence>
<accession>A0ABQ0GFZ8</accession>
<dbReference type="PANTHER" id="PTHR24359:SF37">
    <property type="entry name" value="PROTEIN KINASE DOMAIN-CONTAINING PROTEIN"/>
    <property type="match status" value="1"/>
</dbReference>
<dbReference type="PANTHER" id="PTHR24359">
    <property type="entry name" value="SERINE/THREONINE-PROTEIN KINASE SBK1"/>
    <property type="match status" value="1"/>
</dbReference>
<keyword evidence="4" id="KW-1185">Reference proteome</keyword>
<feature type="compositionally biased region" description="Low complexity" evidence="1">
    <location>
        <begin position="637"/>
        <end position="650"/>
    </location>
</feature>
<reference evidence="3 4" key="1">
    <citation type="submission" date="2024-09" db="EMBL/GenBank/DDBJ databases">
        <title>Itraconazole resistance in Madurella fahalii resulting from another homologue of gene encoding cytochrome P450 14-alpha sterol demethylase (CYP51).</title>
        <authorList>
            <person name="Yoshioka I."/>
            <person name="Fahal A.H."/>
            <person name="Kaneko S."/>
            <person name="Yaguchi T."/>
        </authorList>
    </citation>
    <scope>NUCLEOTIDE SEQUENCE [LARGE SCALE GENOMIC DNA]</scope>
    <source>
        <strain evidence="3 4">IFM 68171</strain>
    </source>
</reference>
<organism evidence="3 4">
    <name type="scientific">Madurella fahalii</name>
    <dbReference type="NCBI Taxonomy" id="1157608"/>
    <lineage>
        <taxon>Eukaryota</taxon>
        <taxon>Fungi</taxon>
        <taxon>Dikarya</taxon>
        <taxon>Ascomycota</taxon>
        <taxon>Pezizomycotina</taxon>
        <taxon>Sordariomycetes</taxon>
        <taxon>Sordariomycetidae</taxon>
        <taxon>Sordariales</taxon>
        <taxon>Sordariales incertae sedis</taxon>
        <taxon>Madurella</taxon>
    </lineage>
</organism>
<dbReference type="Pfam" id="PF00069">
    <property type="entry name" value="Pkinase"/>
    <property type="match status" value="1"/>
</dbReference>
<dbReference type="InterPro" id="IPR000719">
    <property type="entry name" value="Prot_kinase_dom"/>
</dbReference>
<dbReference type="InterPro" id="IPR011009">
    <property type="entry name" value="Kinase-like_dom_sf"/>
</dbReference>
<gene>
    <name evidence="3" type="ORF">MFIFM68171_06695</name>
</gene>
<dbReference type="GeneID" id="98177438"/>
<dbReference type="Gene3D" id="1.10.510.10">
    <property type="entry name" value="Transferase(Phosphotransferase) domain 1"/>
    <property type="match status" value="1"/>
</dbReference>
<feature type="compositionally biased region" description="Acidic residues" evidence="1">
    <location>
        <begin position="1"/>
        <end position="10"/>
    </location>
</feature>